<dbReference type="CDD" id="cd03017">
    <property type="entry name" value="PRX_BCP"/>
    <property type="match status" value="1"/>
</dbReference>
<comment type="function">
    <text evidence="1">Thiol-specific peroxidase that catalyzes the reduction of hydrogen peroxide and organic hydroperoxides to water and alcohols, respectively. Plays a role in cell protection against oxidative stress by detoxifying peroxides and as sensor of hydrogen peroxide-mediated signaling events.</text>
</comment>
<evidence type="ECO:0000256" key="4">
    <source>
        <dbReference type="ARBA" id="ARBA00022559"/>
    </source>
</evidence>
<evidence type="ECO:0000256" key="9">
    <source>
        <dbReference type="ARBA" id="ARBA00032824"/>
    </source>
</evidence>
<sequence>MLAAGAKLPDVGATDHNGNAVNLRDFAGRSLVVYFYPKADTPGCTVETQAFRDEKDALAAAGAAVVGVSRDTVESQKKFADKFNVNFPLLADTSSAICDAFGVIVEKNMYGKKSMGIQRSTFLAGPDGTIVKVWPRVSVEGHAAAVLEAVRSL</sequence>
<accession>A0AAN1XWB3</accession>
<evidence type="ECO:0000256" key="2">
    <source>
        <dbReference type="ARBA" id="ARBA00011245"/>
    </source>
</evidence>
<dbReference type="KEGG" id="vab:WPS_09820"/>
<dbReference type="GO" id="GO:0034599">
    <property type="term" value="P:cellular response to oxidative stress"/>
    <property type="evidence" value="ECO:0007669"/>
    <property type="project" value="TreeGrafter"/>
</dbReference>
<keyword evidence="8" id="KW-0676">Redox-active center</keyword>
<dbReference type="SUPFAM" id="SSF52833">
    <property type="entry name" value="Thioredoxin-like"/>
    <property type="match status" value="1"/>
</dbReference>
<keyword evidence="16" id="KW-1185">Reference proteome</keyword>
<dbReference type="PANTHER" id="PTHR42801">
    <property type="entry name" value="THIOREDOXIN-DEPENDENT PEROXIDE REDUCTASE"/>
    <property type="match status" value="1"/>
</dbReference>
<keyword evidence="7" id="KW-1015">Disulfide bond</keyword>
<protein>
    <recommendedName>
        <fullName evidence="3">thioredoxin-dependent peroxiredoxin</fullName>
        <ecNumber evidence="3">1.11.1.24</ecNumber>
    </recommendedName>
    <alternativeName>
        <fullName evidence="11">Bacterioferritin comigratory protein</fullName>
    </alternativeName>
    <alternativeName>
        <fullName evidence="9">Thioredoxin peroxidase</fullName>
    </alternativeName>
</protein>
<evidence type="ECO:0000256" key="1">
    <source>
        <dbReference type="ARBA" id="ARBA00003330"/>
    </source>
</evidence>
<evidence type="ECO:0000256" key="13">
    <source>
        <dbReference type="PIRSR" id="PIRSR000239-1"/>
    </source>
</evidence>
<evidence type="ECO:0000256" key="11">
    <source>
        <dbReference type="ARBA" id="ARBA00041373"/>
    </source>
</evidence>
<feature type="active site" description="Cysteine sulfenic acid (-SOH) intermediate; for peroxidase activity" evidence="13">
    <location>
        <position position="44"/>
    </location>
</feature>
<evidence type="ECO:0000259" key="14">
    <source>
        <dbReference type="PROSITE" id="PS51352"/>
    </source>
</evidence>
<comment type="catalytic activity">
    <reaction evidence="12">
        <text>a hydroperoxide + [thioredoxin]-dithiol = an alcohol + [thioredoxin]-disulfide + H2O</text>
        <dbReference type="Rhea" id="RHEA:62620"/>
        <dbReference type="Rhea" id="RHEA-COMP:10698"/>
        <dbReference type="Rhea" id="RHEA-COMP:10700"/>
        <dbReference type="ChEBI" id="CHEBI:15377"/>
        <dbReference type="ChEBI" id="CHEBI:29950"/>
        <dbReference type="ChEBI" id="CHEBI:30879"/>
        <dbReference type="ChEBI" id="CHEBI:35924"/>
        <dbReference type="ChEBI" id="CHEBI:50058"/>
        <dbReference type="EC" id="1.11.1.24"/>
    </reaction>
</comment>
<keyword evidence="5" id="KW-0049">Antioxidant</keyword>
<dbReference type="GO" id="GO:0005737">
    <property type="term" value="C:cytoplasm"/>
    <property type="evidence" value="ECO:0007669"/>
    <property type="project" value="TreeGrafter"/>
</dbReference>
<proteinExistence type="inferred from homology"/>
<dbReference type="PANTHER" id="PTHR42801:SF4">
    <property type="entry name" value="AHPC_TSA FAMILY PROTEIN"/>
    <property type="match status" value="1"/>
</dbReference>
<keyword evidence="6" id="KW-0560">Oxidoreductase</keyword>
<evidence type="ECO:0000256" key="3">
    <source>
        <dbReference type="ARBA" id="ARBA00013017"/>
    </source>
</evidence>
<organism evidence="15 16">
    <name type="scientific">Vulcanimicrobium alpinum</name>
    <dbReference type="NCBI Taxonomy" id="3016050"/>
    <lineage>
        <taxon>Bacteria</taxon>
        <taxon>Bacillati</taxon>
        <taxon>Vulcanimicrobiota</taxon>
        <taxon>Vulcanimicrobiia</taxon>
        <taxon>Vulcanimicrobiales</taxon>
        <taxon>Vulcanimicrobiaceae</taxon>
        <taxon>Vulcanimicrobium</taxon>
    </lineage>
</organism>
<evidence type="ECO:0000256" key="5">
    <source>
        <dbReference type="ARBA" id="ARBA00022862"/>
    </source>
</evidence>
<name>A0AAN1XWB3_UNVUL</name>
<reference evidence="15 16" key="1">
    <citation type="journal article" date="2022" name="ISME Commun">
        <title>Vulcanimicrobium alpinus gen. nov. sp. nov., the first cultivated representative of the candidate phylum 'Eremiobacterota', is a metabolically versatile aerobic anoxygenic phototroph.</title>
        <authorList>
            <person name="Yabe S."/>
            <person name="Muto K."/>
            <person name="Abe K."/>
            <person name="Yokota A."/>
            <person name="Staudigel H."/>
            <person name="Tebo B.M."/>
        </authorList>
    </citation>
    <scope>NUCLEOTIDE SEQUENCE [LARGE SCALE GENOMIC DNA]</scope>
    <source>
        <strain evidence="15 16">WC8-2</strain>
    </source>
</reference>
<evidence type="ECO:0000256" key="7">
    <source>
        <dbReference type="ARBA" id="ARBA00023157"/>
    </source>
</evidence>
<comment type="similarity">
    <text evidence="10">Belongs to the peroxiredoxin family. BCP/PrxQ subfamily.</text>
</comment>
<dbReference type="EC" id="1.11.1.24" evidence="3"/>
<dbReference type="NCBIfam" id="NF006960">
    <property type="entry name" value="PRK09437.1"/>
    <property type="match status" value="1"/>
</dbReference>
<dbReference type="GO" id="GO:0045454">
    <property type="term" value="P:cell redox homeostasis"/>
    <property type="evidence" value="ECO:0007669"/>
    <property type="project" value="TreeGrafter"/>
</dbReference>
<evidence type="ECO:0000313" key="16">
    <source>
        <dbReference type="Proteomes" id="UP001317532"/>
    </source>
</evidence>
<dbReference type="RefSeq" id="WP_317996732.1">
    <property type="nucleotide sequence ID" value="NZ_AP025523.1"/>
</dbReference>
<dbReference type="InterPro" id="IPR000866">
    <property type="entry name" value="AhpC/TSA"/>
</dbReference>
<dbReference type="AlphaFoldDB" id="A0AAN1XWB3"/>
<feature type="domain" description="Thioredoxin" evidence="14">
    <location>
        <begin position="2"/>
        <end position="153"/>
    </location>
</feature>
<evidence type="ECO:0000256" key="8">
    <source>
        <dbReference type="ARBA" id="ARBA00023284"/>
    </source>
</evidence>
<dbReference type="InterPro" id="IPR050924">
    <property type="entry name" value="Peroxiredoxin_BCP/PrxQ"/>
</dbReference>
<dbReference type="InterPro" id="IPR024706">
    <property type="entry name" value="Peroxiredoxin_AhpC-typ"/>
</dbReference>
<dbReference type="FunFam" id="3.40.30.10:FF:000007">
    <property type="entry name" value="Thioredoxin-dependent thiol peroxidase"/>
    <property type="match status" value="1"/>
</dbReference>
<dbReference type="PROSITE" id="PS51352">
    <property type="entry name" value="THIOREDOXIN_2"/>
    <property type="match status" value="1"/>
</dbReference>
<comment type="subunit">
    <text evidence="2">Monomer.</text>
</comment>
<gene>
    <name evidence="15" type="ORF">WPS_09820</name>
</gene>
<dbReference type="EMBL" id="AP025523">
    <property type="protein sequence ID" value="BDE05706.1"/>
    <property type="molecule type" value="Genomic_DNA"/>
</dbReference>
<dbReference type="InterPro" id="IPR013766">
    <property type="entry name" value="Thioredoxin_domain"/>
</dbReference>
<keyword evidence="4" id="KW-0575">Peroxidase</keyword>
<dbReference type="Proteomes" id="UP001317532">
    <property type="component" value="Chromosome"/>
</dbReference>
<dbReference type="PIRSF" id="PIRSF000239">
    <property type="entry name" value="AHPC"/>
    <property type="match status" value="1"/>
</dbReference>
<dbReference type="InterPro" id="IPR036249">
    <property type="entry name" value="Thioredoxin-like_sf"/>
</dbReference>
<evidence type="ECO:0000313" key="15">
    <source>
        <dbReference type="EMBL" id="BDE05706.1"/>
    </source>
</evidence>
<dbReference type="Pfam" id="PF00578">
    <property type="entry name" value="AhpC-TSA"/>
    <property type="match status" value="1"/>
</dbReference>
<dbReference type="GO" id="GO:0008379">
    <property type="term" value="F:thioredoxin peroxidase activity"/>
    <property type="evidence" value="ECO:0007669"/>
    <property type="project" value="TreeGrafter"/>
</dbReference>
<evidence type="ECO:0000256" key="12">
    <source>
        <dbReference type="ARBA" id="ARBA00049091"/>
    </source>
</evidence>
<evidence type="ECO:0000256" key="10">
    <source>
        <dbReference type="ARBA" id="ARBA00038489"/>
    </source>
</evidence>
<dbReference type="Gene3D" id="3.40.30.10">
    <property type="entry name" value="Glutaredoxin"/>
    <property type="match status" value="1"/>
</dbReference>
<evidence type="ECO:0000256" key="6">
    <source>
        <dbReference type="ARBA" id="ARBA00023002"/>
    </source>
</evidence>